<reference evidence="1 2" key="1">
    <citation type="journal article" date="2014" name="Proc. Natl. Acad. Sci. U.S.A.">
        <title>Trajectory and genomic determinants of fungal-pathogen speciation and host adaptation.</title>
        <authorList>
            <person name="Hu X."/>
            <person name="Xiao G."/>
            <person name="Zheng P."/>
            <person name="Shang Y."/>
            <person name="Su Y."/>
            <person name="Zhang X."/>
            <person name="Liu X."/>
            <person name="Zhan S."/>
            <person name="St Leger R.J."/>
            <person name="Wang C."/>
        </authorList>
    </citation>
    <scope>NUCLEOTIDE SEQUENCE [LARGE SCALE GENOMIC DNA]</scope>
    <source>
        <strain evidence="1 2">ARSEF 977</strain>
    </source>
</reference>
<comment type="caution">
    <text evidence="1">The sequence shown here is derived from an EMBL/GenBank/DDBJ whole genome shotgun (WGS) entry which is preliminary data.</text>
</comment>
<dbReference type="Proteomes" id="UP000031192">
    <property type="component" value="Unassembled WGS sequence"/>
</dbReference>
<organism evidence="1 2">
    <name type="scientific">Metarhizium guizhouense (strain ARSEF 977)</name>
    <dbReference type="NCBI Taxonomy" id="1276136"/>
    <lineage>
        <taxon>Eukaryota</taxon>
        <taxon>Fungi</taxon>
        <taxon>Dikarya</taxon>
        <taxon>Ascomycota</taxon>
        <taxon>Pezizomycotina</taxon>
        <taxon>Sordariomycetes</taxon>
        <taxon>Hypocreomycetidae</taxon>
        <taxon>Hypocreales</taxon>
        <taxon>Clavicipitaceae</taxon>
        <taxon>Metarhizium</taxon>
    </lineage>
</organism>
<name>A0A0B4GJ41_METGA</name>
<accession>A0A0B4GJ41</accession>
<sequence>MCFIWLIDRKAAPQETSGSRKTPCRTFYDMDQDYVESKHSSAEVFEFLPNLEIFLFDWYCGYKEYISDGCFDESDAEWFHVDECVSVLVPVRGK</sequence>
<gene>
    <name evidence="1" type="ORF">MGU_05833</name>
</gene>
<evidence type="ECO:0000313" key="1">
    <source>
        <dbReference type="EMBL" id="KID87055.1"/>
    </source>
</evidence>
<proteinExistence type="predicted"/>
<dbReference type="AlphaFoldDB" id="A0A0B4GJ41"/>
<evidence type="ECO:0000313" key="2">
    <source>
        <dbReference type="Proteomes" id="UP000031192"/>
    </source>
</evidence>
<protein>
    <submittedName>
        <fullName evidence="1">Uncharacterized protein</fullName>
    </submittedName>
</protein>
<keyword evidence="2" id="KW-1185">Reference proteome</keyword>
<dbReference type="HOGENOM" id="CLU_185463_0_0_1"/>
<dbReference type="EMBL" id="AZNH01000018">
    <property type="protein sequence ID" value="KID87055.1"/>
    <property type="molecule type" value="Genomic_DNA"/>
</dbReference>